<dbReference type="EMBL" id="KQ964260">
    <property type="protein sequence ID" value="KXJ87935.1"/>
    <property type="molecule type" value="Genomic_DNA"/>
</dbReference>
<accession>A0A136IST6</accession>
<dbReference type="Pfam" id="PF08240">
    <property type="entry name" value="ADH_N"/>
    <property type="match status" value="1"/>
</dbReference>
<evidence type="ECO:0000256" key="2">
    <source>
        <dbReference type="ARBA" id="ARBA00023002"/>
    </source>
</evidence>
<dbReference type="SUPFAM" id="SSF51735">
    <property type="entry name" value="NAD(P)-binding Rossmann-fold domains"/>
    <property type="match status" value="1"/>
</dbReference>
<evidence type="ECO:0000313" key="4">
    <source>
        <dbReference type="EMBL" id="KXJ87935.1"/>
    </source>
</evidence>
<dbReference type="InterPro" id="IPR013154">
    <property type="entry name" value="ADH-like_N"/>
</dbReference>
<dbReference type="Pfam" id="PF00107">
    <property type="entry name" value="ADH_zinc_N"/>
    <property type="match status" value="1"/>
</dbReference>
<sequence>MAMKALVTASPKTVAVRSDVPIPVLRQGEILVKVHYAAQNPTDWKGVPGKPPGRVVGCDFAGTVADANGSSQWAVGQRVAGWVHGGSADPDRGAFAEYLATEPSLVFPVPDSVSLEAASTVSLAVATAVQALFQRLGLPQPGSSSAGSSDKKTQVLIYGGTSSVGLYAVQLAKMAGLRVIATGSARNHDLLRSLGADETVDYNDADWVEKVRSLTNDDLRYALDTISEGGSIESVASAISTAHGGHVMCLLPWRGAKLPEDVAARVKVESTIAYTVFEKPLKGMEAFDYNGGVTTEDRRFWEEHGLKKLPGWLESGELKPNPVKILGGLEAVPEGFKLHQEGKVRVEKIVYKIA</sequence>
<keyword evidence="2" id="KW-0560">Oxidoreductase</keyword>
<dbReference type="SUPFAM" id="SSF50129">
    <property type="entry name" value="GroES-like"/>
    <property type="match status" value="1"/>
</dbReference>
<dbReference type="InterPro" id="IPR011032">
    <property type="entry name" value="GroES-like_sf"/>
</dbReference>
<dbReference type="PANTHER" id="PTHR45348">
    <property type="entry name" value="HYPOTHETICAL OXIDOREDUCTASE (EUROFUNG)"/>
    <property type="match status" value="1"/>
</dbReference>
<organism evidence="4 5">
    <name type="scientific">Microdochium bolleyi</name>
    <dbReference type="NCBI Taxonomy" id="196109"/>
    <lineage>
        <taxon>Eukaryota</taxon>
        <taxon>Fungi</taxon>
        <taxon>Dikarya</taxon>
        <taxon>Ascomycota</taxon>
        <taxon>Pezizomycotina</taxon>
        <taxon>Sordariomycetes</taxon>
        <taxon>Xylariomycetidae</taxon>
        <taxon>Xylariales</taxon>
        <taxon>Microdochiaceae</taxon>
        <taxon>Microdochium</taxon>
    </lineage>
</organism>
<reference evidence="5" key="1">
    <citation type="submission" date="2016-02" db="EMBL/GenBank/DDBJ databases">
        <title>Draft genome sequence of Microdochium bolleyi, a fungal endophyte of beachgrass.</title>
        <authorList>
            <consortium name="DOE Joint Genome Institute"/>
            <person name="David A.S."/>
            <person name="May G."/>
            <person name="Haridas S."/>
            <person name="Lim J."/>
            <person name="Wang M."/>
            <person name="Labutti K."/>
            <person name="Lipzen A."/>
            <person name="Barry K."/>
            <person name="Grigoriev I.V."/>
        </authorList>
    </citation>
    <scope>NUCLEOTIDE SEQUENCE [LARGE SCALE GENOMIC DNA]</scope>
    <source>
        <strain evidence="5">J235TASD1</strain>
    </source>
</reference>
<protein>
    <submittedName>
        <fullName evidence="4">Zinc-binding dehydrogenase</fullName>
    </submittedName>
</protein>
<dbReference type="InterPro" id="IPR036291">
    <property type="entry name" value="NAD(P)-bd_dom_sf"/>
</dbReference>
<comment type="similarity">
    <text evidence="1">Belongs to the zinc-containing alcohol dehydrogenase family.</text>
</comment>
<dbReference type="InParanoid" id="A0A136IST6"/>
<dbReference type="SMART" id="SM00829">
    <property type="entry name" value="PKS_ER"/>
    <property type="match status" value="1"/>
</dbReference>
<evidence type="ECO:0000256" key="1">
    <source>
        <dbReference type="ARBA" id="ARBA00008072"/>
    </source>
</evidence>
<feature type="domain" description="Enoyl reductase (ER)" evidence="3">
    <location>
        <begin position="9"/>
        <end position="351"/>
    </location>
</feature>
<proteinExistence type="inferred from homology"/>
<dbReference type="InterPro" id="IPR013149">
    <property type="entry name" value="ADH-like_C"/>
</dbReference>
<dbReference type="STRING" id="196109.A0A136IST6"/>
<dbReference type="FunCoup" id="A0A136IST6">
    <property type="interactions" value="225"/>
</dbReference>
<evidence type="ECO:0000313" key="5">
    <source>
        <dbReference type="Proteomes" id="UP000070501"/>
    </source>
</evidence>
<name>A0A136IST6_9PEZI</name>
<dbReference type="Gene3D" id="3.40.50.720">
    <property type="entry name" value="NAD(P)-binding Rossmann-like Domain"/>
    <property type="match status" value="1"/>
</dbReference>
<evidence type="ECO:0000259" key="3">
    <source>
        <dbReference type="SMART" id="SM00829"/>
    </source>
</evidence>
<dbReference type="Proteomes" id="UP000070501">
    <property type="component" value="Unassembled WGS sequence"/>
</dbReference>
<keyword evidence="5" id="KW-1185">Reference proteome</keyword>
<dbReference type="Gene3D" id="3.90.180.10">
    <property type="entry name" value="Medium-chain alcohol dehydrogenases, catalytic domain"/>
    <property type="match status" value="1"/>
</dbReference>
<dbReference type="InterPro" id="IPR047122">
    <property type="entry name" value="Trans-enoyl_RdTase-like"/>
</dbReference>
<dbReference type="PANTHER" id="PTHR45348:SF2">
    <property type="entry name" value="ZINC-TYPE ALCOHOL DEHYDROGENASE-LIKE PROTEIN C2E1P3.01"/>
    <property type="match status" value="1"/>
</dbReference>
<gene>
    <name evidence="4" type="ORF">Micbo1qcDRAFT_167067</name>
</gene>
<dbReference type="AlphaFoldDB" id="A0A136IST6"/>
<dbReference type="InterPro" id="IPR020843">
    <property type="entry name" value="ER"/>
</dbReference>
<dbReference type="GO" id="GO:0016651">
    <property type="term" value="F:oxidoreductase activity, acting on NAD(P)H"/>
    <property type="evidence" value="ECO:0007669"/>
    <property type="project" value="InterPro"/>
</dbReference>
<dbReference type="OrthoDB" id="9992527at2759"/>
<dbReference type="CDD" id="cd08249">
    <property type="entry name" value="enoyl_reductase_like"/>
    <property type="match status" value="1"/>
</dbReference>